<comment type="subcellular location">
    <subcellularLocation>
        <location evidence="1">Cell membrane</location>
        <topology evidence="1">Multi-pass membrane protein</topology>
    </subcellularLocation>
</comment>
<evidence type="ECO:0000256" key="2">
    <source>
        <dbReference type="ARBA" id="ARBA00022475"/>
    </source>
</evidence>
<keyword evidence="7 8" id="KW-0472">Membrane</keyword>
<dbReference type="RefSeq" id="WP_201694010.1">
    <property type="nucleotide sequence ID" value="NZ_CAJHCQ010000001.1"/>
</dbReference>
<comment type="caution">
    <text evidence="10">The sequence shown here is derived from an EMBL/GenBank/DDBJ whole genome shotgun (WGS) entry which is preliminary data.</text>
</comment>
<keyword evidence="11" id="KW-1185">Reference proteome</keyword>
<feature type="domain" description="Glycosyltransferase RgtA/B/C/D-like" evidence="9">
    <location>
        <begin position="87"/>
        <end position="220"/>
    </location>
</feature>
<dbReference type="PANTHER" id="PTHR33908">
    <property type="entry name" value="MANNOSYLTRANSFERASE YKCB-RELATED"/>
    <property type="match status" value="1"/>
</dbReference>
<evidence type="ECO:0000256" key="4">
    <source>
        <dbReference type="ARBA" id="ARBA00022679"/>
    </source>
</evidence>
<sequence>MNQKTAASQWQFASRPLEHALVALPAILWVLAVALANPTGAFPLNDDWSYAQTVHRLLETGQFRPLGWTSMTLIGQVLWGALFCLPSGFSFESLRISTLVAGALGLFAFAALLRALGCSRRSMTLATLALGFNPLYFALSFTFMTDIGFTALALGSTLNFCRYLTERRMRHLALTVVLCLAALSIRQTALFLPAAMLLTLGLERRRDFAAIGVSLGIAVASGAFLYGLRAFLAAHDATPALYDMAYDTLATQVATPGRLLLSALLKLSALAAYLGWFLFPVLAWRLPRTLRRARQWGVRRAAWIAAGVAGIAIWIAMMSLERSMPVAGNVIAATGIGPVLLSDGPYPAAFTLPHAFWAFVTLLSVAGAIMLVLELSLACAALFAPQRSKLDARARGVRVFLLSSVAIYVAPFLASHFYDRYLLPASFLLLALLVIDDPRNPARKCEPVGSRAASFAAVVTLAAMGLFSVMATHDFMSLNRARWTLLDDLTARGVAADRIDGGFEFNGFYLYDPNYVAKPQRGFWWIHDNQYVVRFTPLPGYREVNRAEFARWLAPREPSVLLLERDEAN</sequence>
<keyword evidence="2" id="KW-1003">Cell membrane</keyword>
<dbReference type="PANTHER" id="PTHR33908:SF11">
    <property type="entry name" value="MEMBRANE PROTEIN"/>
    <property type="match status" value="1"/>
</dbReference>
<organism evidence="10 11">
    <name type="scientific">Paraburkholderia hiiakae</name>
    <dbReference type="NCBI Taxonomy" id="1081782"/>
    <lineage>
        <taxon>Bacteria</taxon>
        <taxon>Pseudomonadati</taxon>
        <taxon>Pseudomonadota</taxon>
        <taxon>Betaproteobacteria</taxon>
        <taxon>Burkholderiales</taxon>
        <taxon>Burkholderiaceae</taxon>
        <taxon>Paraburkholderia</taxon>
    </lineage>
</organism>
<accession>A0ABM8N9Q1</accession>
<feature type="transmembrane region" description="Helical" evidence="8">
    <location>
        <begin position="396"/>
        <end position="414"/>
    </location>
</feature>
<gene>
    <name evidence="10" type="ORF">LMG27952_00357</name>
</gene>
<keyword evidence="6 8" id="KW-1133">Transmembrane helix</keyword>
<feature type="transmembrane region" description="Helical" evidence="8">
    <location>
        <begin position="97"/>
        <end position="116"/>
    </location>
</feature>
<keyword evidence="4" id="KW-0808">Transferase</keyword>
<dbReference type="InterPro" id="IPR038731">
    <property type="entry name" value="RgtA/B/C-like"/>
</dbReference>
<evidence type="ECO:0000256" key="5">
    <source>
        <dbReference type="ARBA" id="ARBA00022692"/>
    </source>
</evidence>
<dbReference type="Proteomes" id="UP000656319">
    <property type="component" value="Unassembled WGS sequence"/>
</dbReference>
<name>A0ABM8N9Q1_9BURK</name>
<evidence type="ECO:0000313" key="10">
    <source>
        <dbReference type="EMBL" id="CAD6510236.1"/>
    </source>
</evidence>
<keyword evidence="5 8" id="KW-0812">Transmembrane</keyword>
<feature type="transmembrane region" description="Helical" evidence="8">
    <location>
        <begin position="355"/>
        <end position="384"/>
    </location>
</feature>
<evidence type="ECO:0000259" key="9">
    <source>
        <dbReference type="Pfam" id="PF13231"/>
    </source>
</evidence>
<evidence type="ECO:0000256" key="7">
    <source>
        <dbReference type="ARBA" id="ARBA00023136"/>
    </source>
</evidence>
<feature type="transmembrane region" description="Helical" evidence="8">
    <location>
        <begin position="136"/>
        <end position="160"/>
    </location>
</feature>
<dbReference type="Pfam" id="PF13231">
    <property type="entry name" value="PMT_2"/>
    <property type="match status" value="1"/>
</dbReference>
<proteinExistence type="predicted"/>
<evidence type="ECO:0000256" key="8">
    <source>
        <dbReference type="SAM" id="Phobius"/>
    </source>
</evidence>
<feature type="transmembrane region" description="Helical" evidence="8">
    <location>
        <begin position="66"/>
        <end position="85"/>
    </location>
</feature>
<feature type="transmembrane region" description="Helical" evidence="8">
    <location>
        <begin position="208"/>
        <end position="228"/>
    </location>
</feature>
<reference evidence="10 11" key="1">
    <citation type="submission" date="2020-10" db="EMBL/GenBank/DDBJ databases">
        <authorList>
            <person name="Peeters C."/>
        </authorList>
    </citation>
    <scope>NUCLEOTIDE SEQUENCE [LARGE SCALE GENOMIC DNA]</scope>
    <source>
        <strain evidence="10 11">LMG 27952</strain>
    </source>
</reference>
<protein>
    <recommendedName>
        <fullName evidence="9">Glycosyltransferase RgtA/B/C/D-like domain-containing protein</fullName>
    </recommendedName>
</protein>
<feature type="transmembrane region" description="Helical" evidence="8">
    <location>
        <begin position="448"/>
        <end position="470"/>
    </location>
</feature>
<evidence type="ECO:0000256" key="6">
    <source>
        <dbReference type="ARBA" id="ARBA00022989"/>
    </source>
</evidence>
<keyword evidence="3" id="KW-0328">Glycosyltransferase</keyword>
<dbReference type="EMBL" id="CAJHCQ010000001">
    <property type="protein sequence ID" value="CAD6510236.1"/>
    <property type="molecule type" value="Genomic_DNA"/>
</dbReference>
<evidence type="ECO:0000256" key="1">
    <source>
        <dbReference type="ARBA" id="ARBA00004651"/>
    </source>
</evidence>
<evidence type="ECO:0000313" key="11">
    <source>
        <dbReference type="Proteomes" id="UP000656319"/>
    </source>
</evidence>
<feature type="transmembrane region" description="Helical" evidence="8">
    <location>
        <begin position="298"/>
        <end position="317"/>
    </location>
</feature>
<evidence type="ECO:0000256" key="3">
    <source>
        <dbReference type="ARBA" id="ARBA00022676"/>
    </source>
</evidence>
<dbReference type="InterPro" id="IPR050297">
    <property type="entry name" value="LipidA_mod_glycosyltrf_83"/>
</dbReference>
<feature type="transmembrane region" description="Helical" evidence="8">
    <location>
        <begin position="267"/>
        <end position="286"/>
    </location>
</feature>